<dbReference type="Gene3D" id="3.40.830.10">
    <property type="entry name" value="LigB-like"/>
    <property type="match status" value="1"/>
</dbReference>
<dbReference type="PANTHER" id="PTHR11060">
    <property type="entry name" value="PROTEIN MEMO1"/>
    <property type="match status" value="1"/>
</dbReference>
<dbReference type="NCBIfam" id="TIGR04336">
    <property type="entry name" value="AmmeMemoSam_B"/>
    <property type="match status" value="1"/>
</dbReference>
<dbReference type="CDD" id="cd07361">
    <property type="entry name" value="MEMO_like"/>
    <property type="match status" value="1"/>
</dbReference>
<dbReference type="HAMAP" id="MF_00055">
    <property type="entry name" value="MEMO1"/>
    <property type="match status" value="1"/>
</dbReference>
<evidence type="ECO:0008006" key="5">
    <source>
        <dbReference type="Google" id="ProtNLM"/>
    </source>
</evidence>
<proteinExistence type="inferred from homology"/>
<dbReference type="AlphaFoldDB" id="A0A4T0HRS9"/>
<comment type="caution">
    <text evidence="3">The sequence shown here is derived from an EMBL/GenBank/DDBJ whole genome shotgun (WGS) entry which is preliminary data.</text>
</comment>
<name>A0A4T0HRS9_WALIC</name>
<sequence>MSSIREATHAGAWYSANPSTLTKQLTGWFSDAADAGVTSDPKCRVVIAPHAGLSFSGRTAAHAYSAATLSNYKRIIMLGPSHHVYLDSCALSPFSSYDTPFGPLSVDKGVNDDLAKCGAFKRMSRSTDEDEHSFEMHTPFIKTLSREHDIKIVPILIGSLSHEQEVEFGAYLSKYINDPETLFAISSDFSHWGSRFRYTYYRPSPSSDGRRLAKSDSTHKDEDAVHESITGLDHEAWDILSGALSNPQRSHENFTKYLRKTGNTICGKHAFGVLLGALRYTNKDYDGHVQWTHYSQSSKALSANDSSVSYSGGYMAF</sequence>
<organism evidence="3 4">
    <name type="scientific">Wallemia ichthyophaga</name>
    <dbReference type="NCBI Taxonomy" id="245174"/>
    <lineage>
        <taxon>Eukaryota</taxon>
        <taxon>Fungi</taxon>
        <taxon>Dikarya</taxon>
        <taxon>Basidiomycota</taxon>
        <taxon>Wallemiomycotina</taxon>
        <taxon>Wallemiomycetes</taxon>
        <taxon>Wallemiales</taxon>
        <taxon>Wallemiaceae</taxon>
        <taxon>Wallemia</taxon>
    </lineage>
</organism>
<gene>
    <name evidence="3" type="ORF">E3P90_00412</name>
</gene>
<feature type="compositionally biased region" description="Basic and acidic residues" evidence="2">
    <location>
        <begin position="208"/>
        <end position="224"/>
    </location>
</feature>
<reference evidence="3 4" key="1">
    <citation type="submission" date="2019-03" db="EMBL/GenBank/DDBJ databases">
        <title>Sequencing 23 genomes of Wallemia ichthyophaga.</title>
        <authorList>
            <person name="Gostincar C."/>
        </authorList>
    </citation>
    <scope>NUCLEOTIDE SEQUENCE [LARGE SCALE GENOMIC DNA]</scope>
    <source>
        <strain evidence="3 4">EXF-8621</strain>
    </source>
</reference>
<comment type="similarity">
    <text evidence="1">Belongs to the MEMO1 family.</text>
</comment>
<evidence type="ECO:0000256" key="1">
    <source>
        <dbReference type="ARBA" id="ARBA00006315"/>
    </source>
</evidence>
<evidence type="ECO:0000313" key="3">
    <source>
        <dbReference type="EMBL" id="TIB16715.1"/>
    </source>
</evidence>
<dbReference type="EMBL" id="SPOF01000003">
    <property type="protein sequence ID" value="TIB16715.1"/>
    <property type="molecule type" value="Genomic_DNA"/>
</dbReference>
<dbReference type="Proteomes" id="UP000306954">
    <property type="component" value="Unassembled WGS sequence"/>
</dbReference>
<feature type="region of interest" description="Disordered" evidence="2">
    <location>
        <begin position="204"/>
        <end position="224"/>
    </location>
</feature>
<accession>A0A4T0HRS9</accession>
<dbReference type="Pfam" id="PF01875">
    <property type="entry name" value="Memo"/>
    <property type="match status" value="1"/>
</dbReference>
<evidence type="ECO:0000313" key="4">
    <source>
        <dbReference type="Proteomes" id="UP000306954"/>
    </source>
</evidence>
<dbReference type="InterPro" id="IPR002737">
    <property type="entry name" value="MEMO1_fam"/>
</dbReference>
<protein>
    <recommendedName>
        <fullName evidence="5">Protein MEMO1</fullName>
    </recommendedName>
</protein>
<evidence type="ECO:0000256" key="2">
    <source>
        <dbReference type="SAM" id="MobiDB-lite"/>
    </source>
</evidence>
<dbReference type="PANTHER" id="PTHR11060:SF0">
    <property type="entry name" value="PROTEIN MEMO1"/>
    <property type="match status" value="1"/>
</dbReference>